<keyword evidence="3" id="KW-1185">Reference proteome</keyword>
<evidence type="ECO:0000313" key="2">
    <source>
        <dbReference type="EMBL" id="TKA23543.1"/>
    </source>
</evidence>
<reference evidence="2 3" key="1">
    <citation type="submission" date="2017-03" db="EMBL/GenBank/DDBJ databases">
        <title>Genomes of endolithic fungi from Antarctica.</title>
        <authorList>
            <person name="Coleine C."/>
            <person name="Masonjones S."/>
            <person name="Stajich J.E."/>
        </authorList>
    </citation>
    <scope>NUCLEOTIDE SEQUENCE [LARGE SCALE GENOMIC DNA]</scope>
    <source>
        <strain evidence="2 3">CCFEE 6315</strain>
    </source>
</reference>
<sequence>MQSSIYGLFGFGQRRFKFIQWTGDDQLLVNTSINHALPTAQQYELRAVVLGGPSNGSTRQLVEGIFNPNIRFSDAEWRKIVNLGVQYDGEAAEGKILRHLRSKTGFAALEAPSLLEPSPLLNAPMDSAGVLVFHALLRIIDLSDGLLHAGGHSLVEDAVMLARRADVCLPFGSAHMQFTLVVAYVRAVDPEQRQAMETIMCKYHFTIQETSGNQKEVYPGGNAVPDRRWSTLYSSDGHPTQHAHGMGGPAYSWQRRDQQPIFQRAYERDKDRMRAEGIKGVSDYNPQRMRLQIPEDYHKQSNFSYGRDYGWNGAREDSRQFSADEQEGYSSFFARERPSHDDTTKQFVKANWSRLRRGDR</sequence>
<dbReference type="Proteomes" id="UP000308549">
    <property type="component" value="Unassembled WGS sequence"/>
</dbReference>
<organism evidence="2 3">
    <name type="scientific">Salinomyces thailandicus</name>
    <dbReference type="NCBI Taxonomy" id="706561"/>
    <lineage>
        <taxon>Eukaryota</taxon>
        <taxon>Fungi</taxon>
        <taxon>Dikarya</taxon>
        <taxon>Ascomycota</taxon>
        <taxon>Pezizomycotina</taxon>
        <taxon>Dothideomycetes</taxon>
        <taxon>Dothideomycetidae</taxon>
        <taxon>Mycosphaerellales</taxon>
        <taxon>Teratosphaeriaceae</taxon>
        <taxon>Salinomyces</taxon>
    </lineage>
</organism>
<dbReference type="OrthoDB" id="4314040at2759"/>
<dbReference type="EMBL" id="NAJL01000054">
    <property type="protein sequence ID" value="TKA23543.1"/>
    <property type="molecule type" value="Genomic_DNA"/>
</dbReference>
<dbReference type="AlphaFoldDB" id="A0A4U0TNF4"/>
<accession>A0A4U0TNF4</accession>
<comment type="caution">
    <text evidence="2">The sequence shown here is derived from an EMBL/GenBank/DDBJ whole genome shotgun (WGS) entry which is preliminary data.</text>
</comment>
<name>A0A4U0TNF4_9PEZI</name>
<evidence type="ECO:0000256" key="1">
    <source>
        <dbReference type="SAM" id="MobiDB-lite"/>
    </source>
</evidence>
<feature type="region of interest" description="Disordered" evidence="1">
    <location>
        <begin position="321"/>
        <end position="345"/>
    </location>
</feature>
<evidence type="ECO:0000313" key="3">
    <source>
        <dbReference type="Proteomes" id="UP000308549"/>
    </source>
</evidence>
<gene>
    <name evidence="2" type="ORF">B0A50_07121</name>
</gene>
<feature type="compositionally biased region" description="Basic and acidic residues" evidence="1">
    <location>
        <begin position="334"/>
        <end position="344"/>
    </location>
</feature>
<protein>
    <submittedName>
        <fullName evidence="2">Uncharacterized protein</fullName>
    </submittedName>
</protein>
<proteinExistence type="predicted"/>